<dbReference type="Pfam" id="PF10536">
    <property type="entry name" value="PMD"/>
    <property type="match status" value="1"/>
</dbReference>
<sequence length="100" mass="11450">MFDIDLYFFQECDPHKFINHGRKITNLPQLNEDWFHGGLSLSGLKDLCMIGYTTVNHRTLPASLEKWHSDTSSFHLSLGEMFIALDDVSCLLHLPIRGDS</sequence>
<dbReference type="EMBL" id="JAMSHJ010000007">
    <property type="protein sequence ID" value="KAI5388184.1"/>
    <property type="molecule type" value="Genomic_DNA"/>
</dbReference>
<proteinExistence type="predicted"/>
<dbReference type="Gramene" id="Psat07G0403400-T1">
    <property type="protein sequence ID" value="KAI5388184.1"/>
    <property type="gene ID" value="KIW84_074034"/>
</dbReference>
<evidence type="ECO:0000313" key="3">
    <source>
        <dbReference type="Proteomes" id="UP001058974"/>
    </source>
</evidence>
<feature type="domain" description="Aminotransferase-like plant mobile" evidence="1">
    <location>
        <begin position="43"/>
        <end position="99"/>
    </location>
</feature>
<reference evidence="2 3" key="1">
    <citation type="journal article" date="2022" name="Nat. Genet.">
        <title>Improved pea reference genome and pan-genome highlight genomic features and evolutionary characteristics.</title>
        <authorList>
            <person name="Yang T."/>
            <person name="Liu R."/>
            <person name="Luo Y."/>
            <person name="Hu S."/>
            <person name="Wang D."/>
            <person name="Wang C."/>
            <person name="Pandey M.K."/>
            <person name="Ge S."/>
            <person name="Xu Q."/>
            <person name="Li N."/>
            <person name="Li G."/>
            <person name="Huang Y."/>
            <person name="Saxena R.K."/>
            <person name="Ji Y."/>
            <person name="Li M."/>
            <person name="Yan X."/>
            <person name="He Y."/>
            <person name="Liu Y."/>
            <person name="Wang X."/>
            <person name="Xiang C."/>
            <person name="Varshney R.K."/>
            <person name="Ding H."/>
            <person name="Gao S."/>
            <person name="Zong X."/>
        </authorList>
    </citation>
    <scope>NUCLEOTIDE SEQUENCE [LARGE SCALE GENOMIC DNA]</scope>
    <source>
        <strain evidence="2 3">cv. Zhongwan 6</strain>
    </source>
</reference>
<dbReference type="AlphaFoldDB" id="A0A9D4VQ93"/>
<dbReference type="InterPro" id="IPR019557">
    <property type="entry name" value="AminoTfrase-like_pln_mobile"/>
</dbReference>
<keyword evidence="3" id="KW-1185">Reference proteome</keyword>
<accession>A0A9D4VQ93</accession>
<evidence type="ECO:0000313" key="2">
    <source>
        <dbReference type="EMBL" id="KAI5388184.1"/>
    </source>
</evidence>
<evidence type="ECO:0000259" key="1">
    <source>
        <dbReference type="Pfam" id="PF10536"/>
    </source>
</evidence>
<gene>
    <name evidence="2" type="ORF">KIW84_074034</name>
</gene>
<organism evidence="2 3">
    <name type="scientific">Pisum sativum</name>
    <name type="common">Garden pea</name>
    <name type="synonym">Lathyrus oleraceus</name>
    <dbReference type="NCBI Taxonomy" id="3888"/>
    <lineage>
        <taxon>Eukaryota</taxon>
        <taxon>Viridiplantae</taxon>
        <taxon>Streptophyta</taxon>
        <taxon>Embryophyta</taxon>
        <taxon>Tracheophyta</taxon>
        <taxon>Spermatophyta</taxon>
        <taxon>Magnoliopsida</taxon>
        <taxon>eudicotyledons</taxon>
        <taxon>Gunneridae</taxon>
        <taxon>Pentapetalae</taxon>
        <taxon>rosids</taxon>
        <taxon>fabids</taxon>
        <taxon>Fabales</taxon>
        <taxon>Fabaceae</taxon>
        <taxon>Papilionoideae</taxon>
        <taxon>50 kb inversion clade</taxon>
        <taxon>NPAAA clade</taxon>
        <taxon>Hologalegina</taxon>
        <taxon>IRL clade</taxon>
        <taxon>Fabeae</taxon>
        <taxon>Lathyrus</taxon>
    </lineage>
</organism>
<dbReference type="Proteomes" id="UP001058974">
    <property type="component" value="Chromosome 7"/>
</dbReference>
<comment type="caution">
    <text evidence="2">The sequence shown here is derived from an EMBL/GenBank/DDBJ whole genome shotgun (WGS) entry which is preliminary data.</text>
</comment>
<protein>
    <recommendedName>
        <fullName evidence="1">Aminotransferase-like plant mobile domain-containing protein</fullName>
    </recommendedName>
</protein>
<name>A0A9D4VQ93_PEA</name>